<dbReference type="EMBL" id="PP511318">
    <property type="protein sequence ID" value="XCD03118.1"/>
    <property type="molecule type" value="Genomic_DNA"/>
</dbReference>
<organism evidence="1">
    <name type="scientific">Dulem virus 31</name>
    <dbReference type="NCBI Taxonomy" id="3145749"/>
    <lineage>
        <taxon>Viruses</taxon>
        <taxon>Monodnaviria</taxon>
        <taxon>Sangervirae</taxon>
        <taxon>Phixviricota</taxon>
        <taxon>Malgrandaviricetes</taxon>
        <taxon>Petitvirales</taxon>
        <taxon>Microviridae</taxon>
        <taxon>Microvirus</taxon>
    </lineage>
</organism>
<accession>A0AAU8ATA2</accession>
<reference evidence="1" key="1">
    <citation type="submission" date="2024-03" db="EMBL/GenBank/DDBJ databases">
        <title>Diverse circular DNA viruses in blood, oral, and fecal samples of captive lemurs.</title>
        <authorList>
            <person name="Paietta E.N."/>
            <person name="Kraberger S."/>
            <person name="Lund M.C."/>
            <person name="Custer J.M."/>
            <person name="Vargas K.M."/>
            <person name="Ehmke E.E."/>
            <person name="Yoder A.D."/>
            <person name="Varsani A."/>
        </authorList>
    </citation>
    <scope>NUCLEOTIDE SEQUENCE</scope>
    <source>
        <strain evidence="1">Duke_17_45</strain>
    </source>
</reference>
<sequence length="173" mass="19684">MAKAAVKGNEEKTTATNSLLITYIKFNKNDTAIVKYRKTQKMSIEEITHNGQDGVTDDFMQKFNKAKDGFIECMPLLRPDRPKISMNVIEFFYDKSDYLQSALYSVKYAFNDQNNAVINISTPPLPIYKEGMENTFCISGKDEEALHDVIESAKAYINGDTRTKQMKLIVDNT</sequence>
<name>A0AAU8ATA2_9VIRU</name>
<protein>
    <submittedName>
        <fullName evidence="1">Uncharacterized protein</fullName>
    </submittedName>
</protein>
<dbReference type="InterPro" id="IPR036815">
    <property type="entry name" value="14-3-3_dom_sf"/>
</dbReference>
<evidence type="ECO:0000313" key="1">
    <source>
        <dbReference type="EMBL" id="XCD03118.1"/>
    </source>
</evidence>
<dbReference type="SUPFAM" id="SSF48445">
    <property type="entry name" value="14-3-3 protein"/>
    <property type="match status" value="1"/>
</dbReference>
<proteinExistence type="predicted"/>